<keyword evidence="3" id="KW-1185">Reference proteome</keyword>
<dbReference type="GO" id="GO:0016829">
    <property type="term" value="F:lyase activity"/>
    <property type="evidence" value="ECO:0007669"/>
    <property type="project" value="UniProtKB-KW"/>
</dbReference>
<dbReference type="Proteomes" id="UP000199460">
    <property type="component" value="Unassembled WGS sequence"/>
</dbReference>
<evidence type="ECO:0000313" key="3">
    <source>
        <dbReference type="Proteomes" id="UP000199460"/>
    </source>
</evidence>
<dbReference type="InterPro" id="IPR014895">
    <property type="entry name" value="Alginate_lyase_2"/>
</dbReference>
<dbReference type="InterPro" id="IPR013320">
    <property type="entry name" value="ConA-like_dom_sf"/>
</dbReference>
<dbReference type="OrthoDB" id="1113844at2"/>
<evidence type="ECO:0000313" key="2">
    <source>
        <dbReference type="EMBL" id="SDP71600.1"/>
    </source>
</evidence>
<dbReference type="Pfam" id="PF08787">
    <property type="entry name" value="Alginate_lyase2"/>
    <property type="match status" value="1"/>
</dbReference>
<sequence>MIELAMWNLSVPVGVPATTIETRVLAGGYQDHYFQSKEGAIFFWAPVNGTTTESAKYPRTELRETFADGRLRNWTYPEADNFLRASLSVSQVPSTGKIVIGQIHALKSSEPLLKLEYQYKTKTADGNIVAKVRLTPTSEIQVVNIASGIRLNQPFRYVINLKPDGTLAISLNSINWSARMDPTWAVRPLYFKAGVYTQDNTGYETEAGAARFDQLSIEHRALVGSAK</sequence>
<proteinExistence type="predicted"/>
<organism evidence="2 3">
    <name type="scientific">Ectopseudomonas guguanensis</name>
    <dbReference type="NCBI Taxonomy" id="1198456"/>
    <lineage>
        <taxon>Bacteria</taxon>
        <taxon>Pseudomonadati</taxon>
        <taxon>Pseudomonadota</taxon>
        <taxon>Gammaproteobacteria</taxon>
        <taxon>Pseudomonadales</taxon>
        <taxon>Pseudomonadaceae</taxon>
        <taxon>Ectopseudomonas</taxon>
    </lineage>
</organism>
<feature type="domain" description="Alginate lyase 2" evidence="1">
    <location>
        <begin position="2"/>
        <end position="219"/>
    </location>
</feature>
<dbReference type="SUPFAM" id="SSF49899">
    <property type="entry name" value="Concanavalin A-like lectins/glucanases"/>
    <property type="match status" value="1"/>
</dbReference>
<dbReference type="RefSeq" id="WP_090430140.1">
    <property type="nucleotide sequence ID" value="NZ_FNJJ01000005.1"/>
</dbReference>
<reference evidence="3" key="1">
    <citation type="submission" date="2016-10" db="EMBL/GenBank/DDBJ databases">
        <authorList>
            <person name="Varghese N."/>
            <person name="Submissions S."/>
        </authorList>
    </citation>
    <scope>NUCLEOTIDE SEQUENCE [LARGE SCALE GENOMIC DNA]</scope>
    <source>
        <strain evidence="3">JCM 18416</strain>
    </source>
</reference>
<dbReference type="Gene3D" id="2.60.120.200">
    <property type="match status" value="1"/>
</dbReference>
<dbReference type="EMBL" id="FNJJ01000005">
    <property type="protein sequence ID" value="SDP71600.1"/>
    <property type="molecule type" value="Genomic_DNA"/>
</dbReference>
<gene>
    <name evidence="2" type="ORF">SAMN05216213_105130</name>
</gene>
<evidence type="ECO:0000259" key="1">
    <source>
        <dbReference type="Pfam" id="PF08787"/>
    </source>
</evidence>
<dbReference type="AlphaFoldDB" id="A0A1H0UZH3"/>
<dbReference type="GeneID" id="300931599"/>
<protein>
    <submittedName>
        <fullName evidence="2">Alginate lyase</fullName>
    </submittedName>
</protein>
<name>A0A1H0UZH3_9GAMM</name>
<accession>A0A1H0UZH3</accession>
<keyword evidence="2" id="KW-0456">Lyase</keyword>